<dbReference type="GO" id="GO:0000160">
    <property type="term" value="P:phosphorelay signal transduction system"/>
    <property type="evidence" value="ECO:0007669"/>
    <property type="project" value="UniProtKB-KW"/>
</dbReference>
<evidence type="ECO:0000256" key="5">
    <source>
        <dbReference type="ARBA" id="ARBA00023015"/>
    </source>
</evidence>
<dbReference type="CDD" id="cd17550">
    <property type="entry name" value="REC_NtrX-like"/>
    <property type="match status" value="1"/>
</dbReference>
<evidence type="ECO:0000256" key="6">
    <source>
        <dbReference type="ARBA" id="ARBA00023159"/>
    </source>
</evidence>
<evidence type="ECO:0000256" key="1">
    <source>
        <dbReference type="ARBA" id="ARBA00022553"/>
    </source>
</evidence>
<dbReference type="InterPro" id="IPR027417">
    <property type="entry name" value="P-loop_NTPase"/>
</dbReference>
<dbReference type="InterPro" id="IPR025943">
    <property type="entry name" value="Sigma_54_int_dom_ATP-bd_2"/>
</dbReference>
<dbReference type="FunFam" id="3.40.50.300:FF:000006">
    <property type="entry name" value="DNA-binding transcriptional regulator NtrC"/>
    <property type="match status" value="1"/>
</dbReference>
<dbReference type="Proteomes" id="UP000229498">
    <property type="component" value="Unassembled WGS sequence"/>
</dbReference>
<evidence type="ECO:0000256" key="7">
    <source>
        <dbReference type="ARBA" id="ARBA00023163"/>
    </source>
</evidence>
<evidence type="ECO:0000256" key="4">
    <source>
        <dbReference type="ARBA" id="ARBA00023012"/>
    </source>
</evidence>
<dbReference type="InterPro" id="IPR011006">
    <property type="entry name" value="CheY-like_superfamily"/>
</dbReference>
<dbReference type="Gene3D" id="3.40.50.300">
    <property type="entry name" value="P-loop containing nucleotide triphosphate hydrolases"/>
    <property type="match status" value="1"/>
</dbReference>
<feature type="modified residue" description="4-aspartylphosphate" evidence="8">
    <location>
        <position position="53"/>
    </location>
</feature>
<feature type="domain" description="Response regulatory" evidence="10">
    <location>
        <begin position="4"/>
        <end position="120"/>
    </location>
</feature>
<dbReference type="InterPro" id="IPR003593">
    <property type="entry name" value="AAA+_ATPase"/>
</dbReference>
<dbReference type="GO" id="GO:0043565">
    <property type="term" value="F:sequence-specific DNA binding"/>
    <property type="evidence" value="ECO:0007669"/>
    <property type="project" value="InterPro"/>
</dbReference>
<dbReference type="GO" id="GO:0006355">
    <property type="term" value="P:regulation of DNA-templated transcription"/>
    <property type="evidence" value="ECO:0007669"/>
    <property type="project" value="InterPro"/>
</dbReference>
<sequence length="464" mass="50709">MALDVLIVDDEADIRMLVAGILSDEGYETRVAGTADEALEAVGDRAPALIVLDVWLQGSRLDGLELLDMMQERAPDVPIVMISGHGNIETAVAAIQRGAYDFIEKPFQTDRLVLIAERALEASRLRRENAELRVRAGGDAALIGASQPLSALRAAIEKVAPTNSRVMISGPSGSGKEVVARQIHALSKRAGGPFVVVNAAMIEPERMELELFGEEAPAGGQVRSRKIGLLEQAHGGTLFLDEVSDMPEQTQNKILRVLLDQTFERVGGGRPVRVDVRVLSSSSRDLQVEADDGRFRRDLFHRLNVVPIQTPPLRLMREDIPAMARYFVQRSADSAGLTPRTIDEAAMAALQAYDWPGNARQLRNVVEQLLIMAPGEARAPITVEMLPVEITNPAAATLRPETSQEIMAMPLREAREVFEREYLLAQIERFGGNVTKTAAFVGMERSALHRKLKLLGVGGERGAR</sequence>
<keyword evidence="5" id="KW-0805">Transcription regulation</keyword>
<name>A0A2M9FYW9_9PROT</name>
<dbReference type="FunFam" id="1.10.10.60:FF:000165">
    <property type="entry name" value="Two-component system nitrogen regulation response regulator NtrX"/>
    <property type="match status" value="1"/>
</dbReference>
<dbReference type="PROSITE" id="PS00676">
    <property type="entry name" value="SIGMA54_INTERACT_2"/>
    <property type="match status" value="1"/>
</dbReference>
<evidence type="ECO:0000259" key="10">
    <source>
        <dbReference type="PROSITE" id="PS50110"/>
    </source>
</evidence>
<evidence type="ECO:0000313" key="12">
    <source>
        <dbReference type="Proteomes" id="UP000229498"/>
    </source>
</evidence>
<dbReference type="InterPro" id="IPR002078">
    <property type="entry name" value="Sigma_54_int"/>
</dbReference>
<keyword evidence="7" id="KW-0804">Transcription</keyword>
<dbReference type="SUPFAM" id="SSF46689">
    <property type="entry name" value="Homeodomain-like"/>
    <property type="match status" value="1"/>
</dbReference>
<dbReference type="RefSeq" id="WP_109792388.1">
    <property type="nucleotide sequence ID" value="NZ_PHIG01000039.1"/>
</dbReference>
<feature type="domain" description="Sigma-54 factor interaction" evidence="9">
    <location>
        <begin position="142"/>
        <end position="371"/>
    </location>
</feature>
<dbReference type="EMBL" id="PHIG01000039">
    <property type="protein sequence ID" value="PJK28652.1"/>
    <property type="molecule type" value="Genomic_DNA"/>
</dbReference>
<gene>
    <name evidence="11" type="ORF">CVT23_15010</name>
</gene>
<dbReference type="PRINTS" id="PR01590">
    <property type="entry name" value="HTHFIS"/>
</dbReference>
<dbReference type="InterPro" id="IPR009057">
    <property type="entry name" value="Homeodomain-like_sf"/>
</dbReference>
<keyword evidence="3" id="KW-0067">ATP-binding</keyword>
<dbReference type="CDD" id="cd00009">
    <property type="entry name" value="AAA"/>
    <property type="match status" value="1"/>
</dbReference>
<protein>
    <submittedName>
        <fullName evidence="11">Sigma-54-dependent Fis family transcriptional regulator</fullName>
    </submittedName>
</protein>
<dbReference type="PANTHER" id="PTHR32071:SF17">
    <property type="entry name" value="TRANSCRIPTIONAL REGULATOR (NTRC FAMILY)"/>
    <property type="match status" value="1"/>
</dbReference>
<dbReference type="Gene3D" id="1.10.10.60">
    <property type="entry name" value="Homeodomain-like"/>
    <property type="match status" value="1"/>
</dbReference>
<dbReference type="OrthoDB" id="9770562at2"/>
<keyword evidence="2" id="KW-0547">Nucleotide-binding</keyword>
<dbReference type="AlphaFoldDB" id="A0A2M9FYW9"/>
<evidence type="ECO:0000259" key="9">
    <source>
        <dbReference type="PROSITE" id="PS50045"/>
    </source>
</evidence>
<dbReference type="Pfam" id="PF02954">
    <property type="entry name" value="HTH_8"/>
    <property type="match status" value="1"/>
</dbReference>
<dbReference type="Gene3D" id="3.40.50.2300">
    <property type="match status" value="1"/>
</dbReference>
<evidence type="ECO:0000256" key="3">
    <source>
        <dbReference type="ARBA" id="ARBA00022840"/>
    </source>
</evidence>
<dbReference type="PANTHER" id="PTHR32071">
    <property type="entry name" value="TRANSCRIPTIONAL REGULATORY PROTEIN"/>
    <property type="match status" value="1"/>
</dbReference>
<evidence type="ECO:0000256" key="2">
    <source>
        <dbReference type="ARBA" id="ARBA00022741"/>
    </source>
</evidence>
<dbReference type="SUPFAM" id="SSF52172">
    <property type="entry name" value="CheY-like"/>
    <property type="match status" value="1"/>
</dbReference>
<keyword evidence="6" id="KW-0010">Activator</keyword>
<dbReference type="SMART" id="SM00382">
    <property type="entry name" value="AAA"/>
    <property type="match status" value="1"/>
</dbReference>
<evidence type="ECO:0000256" key="8">
    <source>
        <dbReference type="PROSITE-ProRule" id="PRU00169"/>
    </source>
</evidence>
<accession>A0A2M9FYW9</accession>
<keyword evidence="4" id="KW-0902">Two-component regulatory system</keyword>
<dbReference type="PROSITE" id="PS50110">
    <property type="entry name" value="RESPONSE_REGULATORY"/>
    <property type="match status" value="1"/>
</dbReference>
<reference evidence="11 12" key="1">
    <citation type="submission" date="2017-11" db="EMBL/GenBank/DDBJ databases">
        <title>Draft genome sequence of Rhizobiales bacterium SY3-13.</title>
        <authorList>
            <person name="Sun C."/>
        </authorList>
    </citation>
    <scope>NUCLEOTIDE SEQUENCE [LARGE SCALE GENOMIC DNA]</scope>
    <source>
        <strain evidence="11 12">SY3-13</strain>
    </source>
</reference>
<organism evidence="11 12">
    <name type="scientific">Minwuia thermotolerans</name>
    <dbReference type="NCBI Taxonomy" id="2056226"/>
    <lineage>
        <taxon>Bacteria</taxon>
        <taxon>Pseudomonadati</taxon>
        <taxon>Pseudomonadota</taxon>
        <taxon>Alphaproteobacteria</taxon>
        <taxon>Minwuiales</taxon>
        <taxon>Minwuiaceae</taxon>
        <taxon>Minwuia</taxon>
    </lineage>
</organism>
<dbReference type="InterPro" id="IPR001789">
    <property type="entry name" value="Sig_transdc_resp-reg_receiver"/>
</dbReference>
<keyword evidence="1 8" id="KW-0597">Phosphoprotein</keyword>
<dbReference type="InterPro" id="IPR002197">
    <property type="entry name" value="HTH_Fis"/>
</dbReference>
<dbReference type="Pfam" id="PF25601">
    <property type="entry name" value="AAA_lid_14"/>
    <property type="match status" value="1"/>
</dbReference>
<dbReference type="SUPFAM" id="SSF52540">
    <property type="entry name" value="P-loop containing nucleoside triphosphate hydrolases"/>
    <property type="match status" value="1"/>
</dbReference>
<dbReference type="GO" id="GO:0005524">
    <property type="term" value="F:ATP binding"/>
    <property type="evidence" value="ECO:0007669"/>
    <property type="project" value="UniProtKB-KW"/>
</dbReference>
<dbReference type="InterPro" id="IPR058031">
    <property type="entry name" value="AAA_lid_NorR"/>
</dbReference>
<dbReference type="Gene3D" id="1.10.8.60">
    <property type="match status" value="1"/>
</dbReference>
<dbReference type="SMART" id="SM00448">
    <property type="entry name" value="REC"/>
    <property type="match status" value="1"/>
</dbReference>
<dbReference type="FunFam" id="3.40.50.2300:FF:000018">
    <property type="entry name" value="DNA-binding transcriptional regulator NtrC"/>
    <property type="match status" value="1"/>
</dbReference>
<dbReference type="Pfam" id="PF00072">
    <property type="entry name" value="Response_reg"/>
    <property type="match status" value="1"/>
</dbReference>
<evidence type="ECO:0000313" key="11">
    <source>
        <dbReference type="EMBL" id="PJK28652.1"/>
    </source>
</evidence>
<proteinExistence type="predicted"/>
<dbReference type="PROSITE" id="PS50045">
    <property type="entry name" value="SIGMA54_INTERACT_4"/>
    <property type="match status" value="1"/>
</dbReference>
<keyword evidence="12" id="KW-1185">Reference proteome</keyword>
<dbReference type="Pfam" id="PF00158">
    <property type="entry name" value="Sigma54_activat"/>
    <property type="match status" value="1"/>
</dbReference>
<comment type="caution">
    <text evidence="11">The sequence shown here is derived from an EMBL/GenBank/DDBJ whole genome shotgun (WGS) entry which is preliminary data.</text>
</comment>